<sequence length="214" mass="23066">MTQEIDNSAENTLNDVDKIFSIGGMALSGLGLLFYAAEEVADSTETDLGFVGSITKTISMLGLLGTFWSMGLLYHRKIEIPPVIKWVLIPILVLHILVLALVLSMLALKTNSVSHVAKLALKYVKPAVCSLGGAGIIVAMAAMPKQLFNMKFVGMTIHYLPAGLGYAPINKHPFYAIVILVRAGGLITTFAGNFIDIISDDKKDSPEDTSKIEE</sequence>
<comment type="caution">
    <text evidence="2">The sequence shown here is derived from an EMBL/GenBank/DDBJ whole genome shotgun (WGS) entry which is preliminary data.</text>
</comment>
<accession>A0A2T6BSD9</accession>
<keyword evidence="1" id="KW-1133">Transmembrane helix</keyword>
<dbReference type="RefSeq" id="WP_108116530.1">
    <property type="nucleotide sequence ID" value="NZ_QBKT01000011.1"/>
</dbReference>
<dbReference type="EMBL" id="QBKT01000011">
    <property type="protein sequence ID" value="PTX59000.1"/>
    <property type="molecule type" value="Genomic_DNA"/>
</dbReference>
<keyword evidence="3" id="KW-1185">Reference proteome</keyword>
<name>A0A2T6BSD9_9FLAO</name>
<gene>
    <name evidence="2" type="ORF">C8N46_11169</name>
</gene>
<feature type="transmembrane region" description="Helical" evidence="1">
    <location>
        <begin position="120"/>
        <end position="140"/>
    </location>
</feature>
<evidence type="ECO:0000256" key="1">
    <source>
        <dbReference type="SAM" id="Phobius"/>
    </source>
</evidence>
<reference evidence="2 3" key="1">
    <citation type="submission" date="2018-04" db="EMBL/GenBank/DDBJ databases">
        <title>Genomic Encyclopedia of Archaeal and Bacterial Type Strains, Phase II (KMG-II): from individual species to whole genera.</title>
        <authorList>
            <person name="Goeker M."/>
        </authorList>
    </citation>
    <scope>NUCLEOTIDE SEQUENCE [LARGE SCALE GENOMIC DNA]</scope>
    <source>
        <strain evidence="2 3">DSM 25731</strain>
    </source>
</reference>
<feature type="transmembrane region" description="Helical" evidence="1">
    <location>
        <begin position="175"/>
        <end position="195"/>
    </location>
</feature>
<evidence type="ECO:0000313" key="2">
    <source>
        <dbReference type="EMBL" id="PTX59000.1"/>
    </source>
</evidence>
<evidence type="ECO:0000313" key="3">
    <source>
        <dbReference type="Proteomes" id="UP000244090"/>
    </source>
</evidence>
<dbReference type="OrthoDB" id="1437754at2"/>
<dbReference type="Proteomes" id="UP000244090">
    <property type="component" value="Unassembled WGS sequence"/>
</dbReference>
<feature type="transmembrane region" description="Helical" evidence="1">
    <location>
        <begin position="57"/>
        <end position="74"/>
    </location>
</feature>
<feature type="transmembrane region" description="Helical" evidence="1">
    <location>
        <begin position="19"/>
        <end position="37"/>
    </location>
</feature>
<keyword evidence="1" id="KW-0812">Transmembrane</keyword>
<dbReference type="AlphaFoldDB" id="A0A2T6BSD9"/>
<organism evidence="2 3">
    <name type="scientific">Kordia periserrulae</name>
    <dbReference type="NCBI Taxonomy" id="701523"/>
    <lineage>
        <taxon>Bacteria</taxon>
        <taxon>Pseudomonadati</taxon>
        <taxon>Bacteroidota</taxon>
        <taxon>Flavobacteriia</taxon>
        <taxon>Flavobacteriales</taxon>
        <taxon>Flavobacteriaceae</taxon>
        <taxon>Kordia</taxon>
    </lineage>
</organism>
<keyword evidence="1" id="KW-0472">Membrane</keyword>
<feature type="transmembrane region" description="Helical" evidence="1">
    <location>
        <begin position="86"/>
        <end position="108"/>
    </location>
</feature>
<protein>
    <submittedName>
        <fullName evidence="2">Uncharacterized protein</fullName>
    </submittedName>
</protein>
<proteinExistence type="predicted"/>